<protein>
    <recommendedName>
        <fullName evidence="3">DUF3168 domain-containing protein</fullName>
    </recommendedName>
</protein>
<dbReference type="Proteomes" id="UP000308230">
    <property type="component" value="Unassembled WGS sequence"/>
</dbReference>
<sequence>MNEKPKALINKQNQEIYNNLKETFNLPVFQDDVSESERPDKLNLFLIIYGDLVQGENTGNMVQDVYITYLAEDSDTIETDSLDIVSSITKIRAIQFVRSERDRVQKLNTDEYVDRINFIFRRGIRYECQV</sequence>
<keyword evidence="2" id="KW-1185">Reference proteome</keyword>
<accession>A0A5R9F5Q7</accession>
<evidence type="ECO:0000313" key="1">
    <source>
        <dbReference type="EMBL" id="TLS37740.1"/>
    </source>
</evidence>
<dbReference type="OrthoDB" id="2889770at2"/>
<proteinExistence type="predicted"/>
<evidence type="ECO:0008006" key="3">
    <source>
        <dbReference type="Google" id="ProtNLM"/>
    </source>
</evidence>
<dbReference type="EMBL" id="SWLG01000005">
    <property type="protein sequence ID" value="TLS37740.1"/>
    <property type="molecule type" value="Genomic_DNA"/>
</dbReference>
<reference evidence="1 2" key="1">
    <citation type="submission" date="2019-04" db="EMBL/GenBank/DDBJ databases">
        <title>Bacillus caeni sp. nov., a bacterium isolated from mangrove sediment.</title>
        <authorList>
            <person name="Huang H."/>
            <person name="Mo K."/>
            <person name="Hu Y."/>
        </authorList>
    </citation>
    <scope>NUCLEOTIDE SEQUENCE [LARGE SCALE GENOMIC DNA]</scope>
    <source>
        <strain evidence="1 2">HB172195</strain>
    </source>
</reference>
<dbReference type="RefSeq" id="WP_138125112.1">
    <property type="nucleotide sequence ID" value="NZ_SWLG01000005.1"/>
</dbReference>
<name>A0A5R9F5Q7_9BACL</name>
<evidence type="ECO:0000313" key="2">
    <source>
        <dbReference type="Proteomes" id="UP000308230"/>
    </source>
</evidence>
<comment type="caution">
    <text evidence="1">The sequence shown here is derived from an EMBL/GenBank/DDBJ whole genome shotgun (WGS) entry which is preliminary data.</text>
</comment>
<gene>
    <name evidence="1" type="ORF">FCL54_07915</name>
</gene>
<organism evidence="1 2">
    <name type="scientific">Exobacillus caeni</name>
    <dbReference type="NCBI Taxonomy" id="2574798"/>
    <lineage>
        <taxon>Bacteria</taxon>
        <taxon>Bacillati</taxon>
        <taxon>Bacillota</taxon>
        <taxon>Bacilli</taxon>
        <taxon>Bacillales</taxon>
        <taxon>Guptibacillaceae</taxon>
        <taxon>Exobacillus</taxon>
    </lineage>
</organism>
<dbReference type="AlphaFoldDB" id="A0A5R9F5Q7"/>